<keyword evidence="8 20" id="KW-0418">Kinase</keyword>
<dbReference type="PANTHER" id="PTHR34299:SF1">
    <property type="entry name" value="DIACYLGLYCEROL KINASE"/>
    <property type="match status" value="1"/>
</dbReference>
<keyword evidence="10 19" id="KW-1133">Transmembrane helix</keyword>
<dbReference type="InterPro" id="IPR036945">
    <property type="entry name" value="DAGK_sf"/>
</dbReference>
<keyword evidence="9 17" id="KW-0067">ATP-binding</keyword>
<evidence type="ECO:0000256" key="5">
    <source>
        <dbReference type="ARBA" id="ARBA00022679"/>
    </source>
</evidence>
<dbReference type="EMBL" id="BORT01000010">
    <property type="protein sequence ID" value="GIO47825.1"/>
    <property type="molecule type" value="Genomic_DNA"/>
</dbReference>
<dbReference type="GO" id="GO:0008654">
    <property type="term" value="P:phospholipid biosynthetic process"/>
    <property type="evidence" value="ECO:0007669"/>
    <property type="project" value="UniProtKB-KW"/>
</dbReference>
<proteinExistence type="inferred from homology"/>
<feature type="binding site" evidence="17">
    <location>
        <begin position="90"/>
        <end position="91"/>
    </location>
    <ligand>
        <name>ATP</name>
        <dbReference type="ChEBI" id="CHEBI:30616"/>
    </ligand>
</feature>
<dbReference type="PROSITE" id="PS01069">
    <property type="entry name" value="DAGK_PROKAR"/>
    <property type="match status" value="1"/>
</dbReference>
<evidence type="ECO:0000256" key="14">
    <source>
        <dbReference type="ARBA" id="ARBA00023264"/>
    </source>
</evidence>
<evidence type="ECO:0000256" key="10">
    <source>
        <dbReference type="ARBA" id="ARBA00022989"/>
    </source>
</evidence>
<evidence type="ECO:0000256" key="7">
    <source>
        <dbReference type="ARBA" id="ARBA00022741"/>
    </source>
</evidence>
<organism evidence="20 21">
    <name type="scientific">Paenibacillus azoreducens</name>
    <dbReference type="NCBI Taxonomy" id="116718"/>
    <lineage>
        <taxon>Bacteria</taxon>
        <taxon>Bacillati</taxon>
        <taxon>Bacillota</taxon>
        <taxon>Bacilli</taxon>
        <taxon>Bacillales</taxon>
        <taxon>Paenibacillaceae</taxon>
        <taxon>Paenibacillus</taxon>
    </lineage>
</organism>
<evidence type="ECO:0000256" key="17">
    <source>
        <dbReference type="PIRSR" id="PIRSR600829-3"/>
    </source>
</evidence>
<keyword evidence="3" id="KW-1003">Cell membrane</keyword>
<evidence type="ECO:0000256" key="18">
    <source>
        <dbReference type="PIRSR" id="PIRSR600829-4"/>
    </source>
</evidence>
<feature type="binding site" evidence="17">
    <location>
        <position position="12"/>
    </location>
    <ligand>
        <name>ATP</name>
        <dbReference type="ChEBI" id="CHEBI:30616"/>
    </ligand>
</feature>
<dbReference type="RefSeq" id="WP_212978605.1">
    <property type="nucleotide sequence ID" value="NZ_AP025343.1"/>
</dbReference>
<dbReference type="GO" id="GO:0005886">
    <property type="term" value="C:plasma membrane"/>
    <property type="evidence" value="ECO:0007669"/>
    <property type="project" value="UniProtKB-SubCell"/>
</dbReference>
<feature type="binding site" evidence="17">
    <location>
        <position position="72"/>
    </location>
    <ligand>
        <name>ATP</name>
        <dbReference type="ChEBI" id="CHEBI:30616"/>
    </ligand>
</feature>
<keyword evidence="6 19" id="KW-0812">Transmembrane</keyword>
<gene>
    <name evidence="20" type="primary">dgkA</name>
    <name evidence="20" type="ORF">J34TS1_25900</name>
</gene>
<feature type="binding site" evidence="18">
    <location>
        <position position="72"/>
    </location>
    <ligand>
        <name>a divalent metal cation</name>
        <dbReference type="ChEBI" id="CHEBI:60240"/>
    </ligand>
</feature>
<feature type="transmembrane region" description="Helical" evidence="19">
    <location>
        <begin position="52"/>
        <end position="71"/>
    </location>
</feature>
<evidence type="ECO:0000256" key="15">
    <source>
        <dbReference type="PIRSR" id="PIRSR600829-1"/>
    </source>
</evidence>
<dbReference type="InterPro" id="IPR033717">
    <property type="entry name" value="UDPK"/>
</dbReference>
<dbReference type="Proteomes" id="UP000682811">
    <property type="component" value="Unassembled WGS sequence"/>
</dbReference>
<name>A0A919YEU8_9BACL</name>
<comment type="subcellular location">
    <subcellularLocation>
        <location evidence="1">Cell membrane</location>
        <topology evidence="1">Multi-pass membrane protein</topology>
    </subcellularLocation>
</comment>
<keyword evidence="4" id="KW-0444">Lipid biosynthesis</keyword>
<feature type="binding site" evidence="16">
    <location>
        <position position="65"/>
    </location>
    <ligand>
        <name>substrate</name>
    </ligand>
</feature>
<feature type="transmembrane region" description="Helical" evidence="19">
    <location>
        <begin position="92"/>
        <end position="113"/>
    </location>
</feature>
<feature type="active site" description="Proton acceptor" evidence="15">
    <location>
        <position position="65"/>
    </location>
</feature>
<evidence type="ECO:0000256" key="4">
    <source>
        <dbReference type="ARBA" id="ARBA00022516"/>
    </source>
</evidence>
<keyword evidence="18" id="KW-0460">Magnesium</keyword>
<comment type="cofactor">
    <cofactor evidence="18">
        <name>Mg(2+)</name>
        <dbReference type="ChEBI" id="CHEBI:18420"/>
    </cofactor>
    <text evidence="18">Mn(2+), Zn(2+), Cd(2+) and Co(2+) support activity to lesser extents.</text>
</comment>
<dbReference type="Gene3D" id="1.10.287.3610">
    <property type="match status" value="1"/>
</dbReference>
<accession>A0A919YEU8</accession>
<dbReference type="AlphaFoldDB" id="A0A919YEU8"/>
<evidence type="ECO:0000256" key="12">
    <source>
        <dbReference type="ARBA" id="ARBA00023136"/>
    </source>
</evidence>
<evidence type="ECO:0000256" key="16">
    <source>
        <dbReference type="PIRSR" id="PIRSR600829-2"/>
    </source>
</evidence>
<evidence type="ECO:0000256" key="1">
    <source>
        <dbReference type="ARBA" id="ARBA00004651"/>
    </source>
</evidence>
<evidence type="ECO:0000256" key="19">
    <source>
        <dbReference type="SAM" id="Phobius"/>
    </source>
</evidence>
<evidence type="ECO:0000256" key="8">
    <source>
        <dbReference type="ARBA" id="ARBA00022777"/>
    </source>
</evidence>
<keyword evidence="18" id="KW-0479">Metal-binding</keyword>
<dbReference type="GO" id="GO:0016301">
    <property type="term" value="F:kinase activity"/>
    <property type="evidence" value="ECO:0007669"/>
    <property type="project" value="UniProtKB-KW"/>
</dbReference>
<dbReference type="PANTHER" id="PTHR34299">
    <property type="entry name" value="DIACYLGLYCEROL KINASE"/>
    <property type="match status" value="1"/>
</dbReference>
<evidence type="ECO:0000313" key="20">
    <source>
        <dbReference type="EMBL" id="GIO47825.1"/>
    </source>
</evidence>
<keyword evidence="14" id="KW-1208">Phospholipid metabolism</keyword>
<sequence length="124" mass="13201">MRSGSLLASFGYALQGIKYALRTQRNMKIHAAAAVVVVAAALWLHLSWLRWIVLLLAITLVIALELLNTALEAVVDLASPELHPLAKAAKDTAAGAVLLAAVFAVLAGIIVFYRPVMDLLGWSG</sequence>
<keyword evidence="13" id="KW-0594">Phospholipid biosynthesis</keyword>
<evidence type="ECO:0000256" key="2">
    <source>
        <dbReference type="ARBA" id="ARBA00005967"/>
    </source>
</evidence>
<keyword evidence="11" id="KW-0443">Lipid metabolism</keyword>
<feature type="binding site" evidence="17">
    <location>
        <begin position="81"/>
        <end position="83"/>
    </location>
    <ligand>
        <name>ATP</name>
        <dbReference type="ChEBI" id="CHEBI:30616"/>
    </ligand>
</feature>
<evidence type="ECO:0000256" key="6">
    <source>
        <dbReference type="ARBA" id="ARBA00022692"/>
    </source>
</evidence>
<keyword evidence="7 17" id="KW-0547">Nucleotide-binding</keyword>
<dbReference type="Pfam" id="PF01219">
    <property type="entry name" value="DAGK_prokar"/>
    <property type="match status" value="1"/>
</dbReference>
<evidence type="ECO:0000256" key="3">
    <source>
        <dbReference type="ARBA" id="ARBA00022475"/>
    </source>
</evidence>
<comment type="caution">
    <text evidence="20">The sequence shown here is derived from an EMBL/GenBank/DDBJ whole genome shotgun (WGS) entry which is preliminary data.</text>
</comment>
<keyword evidence="12 19" id="KW-0472">Membrane</keyword>
<protein>
    <submittedName>
        <fullName evidence="20">Diacylglycerol kinase</fullName>
    </submittedName>
</protein>
<keyword evidence="5" id="KW-0808">Transferase</keyword>
<feature type="transmembrane region" description="Helical" evidence="19">
    <location>
        <begin position="29"/>
        <end position="46"/>
    </location>
</feature>
<reference evidence="20 21" key="1">
    <citation type="submission" date="2021-03" db="EMBL/GenBank/DDBJ databases">
        <title>Antimicrobial resistance genes in bacteria isolated from Japanese honey, and their potential for conferring macrolide and lincosamide resistance in the American foulbrood pathogen Paenibacillus larvae.</title>
        <authorList>
            <person name="Okamoto M."/>
            <person name="Kumagai M."/>
            <person name="Kanamori H."/>
            <person name="Takamatsu D."/>
        </authorList>
    </citation>
    <scope>NUCLEOTIDE SEQUENCE [LARGE SCALE GENOMIC DNA]</scope>
    <source>
        <strain evidence="20 21">J34TS1</strain>
    </source>
</reference>
<evidence type="ECO:0000313" key="21">
    <source>
        <dbReference type="Proteomes" id="UP000682811"/>
    </source>
</evidence>
<dbReference type="CDD" id="cd14265">
    <property type="entry name" value="UDPK_IM_like"/>
    <property type="match status" value="1"/>
</dbReference>
<dbReference type="GO" id="GO:0046872">
    <property type="term" value="F:metal ion binding"/>
    <property type="evidence" value="ECO:0007669"/>
    <property type="project" value="UniProtKB-KW"/>
</dbReference>
<keyword evidence="21" id="KW-1185">Reference proteome</keyword>
<evidence type="ECO:0000256" key="11">
    <source>
        <dbReference type="ARBA" id="ARBA00023098"/>
    </source>
</evidence>
<evidence type="ECO:0000256" key="9">
    <source>
        <dbReference type="ARBA" id="ARBA00022840"/>
    </source>
</evidence>
<comment type="similarity">
    <text evidence="2">Belongs to the bacterial diacylglycerol kinase family.</text>
</comment>
<dbReference type="InterPro" id="IPR000829">
    <property type="entry name" value="DAGK"/>
</dbReference>
<evidence type="ECO:0000256" key="13">
    <source>
        <dbReference type="ARBA" id="ARBA00023209"/>
    </source>
</evidence>
<dbReference type="GO" id="GO:0005524">
    <property type="term" value="F:ATP binding"/>
    <property type="evidence" value="ECO:0007669"/>
    <property type="project" value="UniProtKB-KW"/>
</dbReference>